<dbReference type="Gene3D" id="1.10.3630.10">
    <property type="entry name" value="yeast vps74-n-term truncation variant domain like"/>
    <property type="match status" value="1"/>
</dbReference>
<dbReference type="Pfam" id="PF05719">
    <property type="entry name" value="GPP34"/>
    <property type="match status" value="1"/>
</dbReference>
<proteinExistence type="predicted"/>
<evidence type="ECO:0000256" key="3">
    <source>
        <dbReference type="ARBA" id="ARBA00023121"/>
    </source>
</evidence>
<dbReference type="GO" id="GO:0005737">
    <property type="term" value="C:cytoplasm"/>
    <property type="evidence" value="ECO:0007669"/>
    <property type="project" value="UniProtKB-ARBA"/>
</dbReference>
<comment type="subcellular location">
    <subcellularLocation>
        <location evidence="1">Golgi apparatus membrane</location>
        <topology evidence="1">Peripheral membrane protein</topology>
        <orientation evidence="1">Cytoplasmic side</orientation>
    </subcellularLocation>
</comment>
<evidence type="ECO:0000313" key="6">
    <source>
        <dbReference type="Proteomes" id="UP000694501"/>
    </source>
</evidence>
<keyword evidence="6" id="KW-1185">Reference proteome</keyword>
<keyword evidence="3" id="KW-0446">Lipid-binding</keyword>
<reference evidence="5" key="1">
    <citation type="submission" date="2021-06" db="EMBL/GenBank/DDBJ databases">
        <title>Sequencing of actinobacteria type strains.</title>
        <authorList>
            <person name="Nguyen G.-S."/>
            <person name="Wentzel A."/>
        </authorList>
    </citation>
    <scope>NUCLEOTIDE SEQUENCE</scope>
    <source>
        <strain evidence="5">P38-E01</strain>
    </source>
</reference>
<evidence type="ECO:0000256" key="1">
    <source>
        <dbReference type="ARBA" id="ARBA00004255"/>
    </source>
</evidence>
<keyword evidence="2" id="KW-0333">Golgi apparatus</keyword>
<comment type="caution">
    <text evidence="5">The sequence shown here is derived from an EMBL/GenBank/DDBJ whole genome shotgun (WGS) entry which is preliminary data.</text>
</comment>
<name>A0A949JC69_9ACTN</name>
<gene>
    <name evidence="5" type="ORF">JGS22_005735</name>
</gene>
<evidence type="ECO:0000256" key="4">
    <source>
        <dbReference type="ARBA" id="ARBA00023136"/>
    </source>
</evidence>
<dbReference type="InterPro" id="IPR038261">
    <property type="entry name" value="GPP34-like_sf"/>
</dbReference>
<dbReference type="Proteomes" id="UP000694501">
    <property type="component" value="Unassembled WGS sequence"/>
</dbReference>
<dbReference type="GO" id="GO:0012505">
    <property type="term" value="C:endomembrane system"/>
    <property type="evidence" value="ECO:0007669"/>
    <property type="project" value="UniProtKB-ARBA"/>
</dbReference>
<dbReference type="RefSeq" id="WP_211042414.1">
    <property type="nucleotide sequence ID" value="NZ_JAELVF020000001.1"/>
</dbReference>
<dbReference type="InterPro" id="IPR008628">
    <property type="entry name" value="GPP34-like"/>
</dbReference>
<accession>A0A949JC69</accession>
<keyword evidence="4" id="KW-0472">Membrane</keyword>
<dbReference type="EMBL" id="JAELVF020000001">
    <property type="protein sequence ID" value="MBU7597146.1"/>
    <property type="molecule type" value="Genomic_DNA"/>
</dbReference>
<evidence type="ECO:0000313" key="5">
    <source>
        <dbReference type="EMBL" id="MBU7597146.1"/>
    </source>
</evidence>
<organism evidence="5 6">
    <name type="scientific">Streptomyces tardus</name>
    <dbReference type="NCBI Taxonomy" id="2780544"/>
    <lineage>
        <taxon>Bacteria</taxon>
        <taxon>Bacillati</taxon>
        <taxon>Actinomycetota</taxon>
        <taxon>Actinomycetes</taxon>
        <taxon>Kitasatosporales</taxon>
        <taxon>Streptomycetaceae</taxon>
        <taxon>Streptomyces</taxon>
    </lineage>
</organism>
<dbReference type="GO" id="GO:0070273">
    <property type="term" value="F:phosphatidylinositol-4-phosphate binding"/>
    <property type="evidence" value="ECO:0007669"/>
    <property type="project" value="InterPro"/>
</dbReference>
<protein>
    <submittedName>
        <fullName evidence="5">GPP34 family phosphoprotein</fullName>
    </submittedName>
</protein>
<sequence length="219" mass="23359">MYTPPPLTMGEEIVLLALDNRTGALRSRQSVGWAVAGAALMELSVQGRIGIDRKKLHLVDARPTGNEALDESLRWLVGKPAHPSLFAPRVRGLVNREARRGVGKIQTSLVQHGVVRLEPGLLKRYPVLDPGPEKAVRAMLDQVVLGGYHPDARIGGLIALLHTTKLHKIAFPGHRPRDLKPRMKEISEGNWAAAEVKQAIAAAAAAVAASVAAASSAGS</sequence>
<dbReference type="AlphaFoldDB" id="A0A949JC69"/>
<evidence type="ECO:0000256" key="2">
    <source>
        <dbReference type="ARBA" id="ARBA00023034"/>
    </source>
</evidence>